<feature type="transmembrane region" description="Helical" evidence="1">
    <location>
        <begin position="81"/>
        <end position="99"/>
    </location>
</feature>
<reference evidence="2 3" key="2">
    <citation type="submission" date="2020-07" db="EMBL/GenBank/DDBJ databases">
        <title>Genome assembly of wild tea tree DASZ reveals pedigree and selection history of tea varieties.</title>
        <authorList>
            <person name="Zhang W."/>
        </authorList>
    </citation>
    <scope>NUCLEOTIDE SEQUENCE [LARGE SCALE GENOMIC DNA]</scope>
    <source>
        <strain evidence="3">cv. G240</strain>
        <tissue evidence="2">Leaf</tissue>
    </source>
</reference>
<name>A0A7J7G3W9_CAMSI</name>
<organism evidence="2 3">
    <name type="scientific">Camellia sinensis</name>
    <name type="common">Tea plant</name>
    <name type="synonym">Thea sinensis</name>
    <dbReference type="NCBI Taxonomy" id="4442"/>
    <lineage>
        <taxon>Eukaryota</taxon>
        <taxon>Viridiplantae</taxon>
        <taxon>Streptophyta</taxon>
        <taxon>Embryophyta</taxon>
        <taxon>Tracheophyta</taxon>
        <taxon>Spermatophyta</taxon>
        <taxon>Magnoliopsida</taxon>
        <taxon>eudicotyledons</taxon>
        <taxon>Gunneridae</taxon>
        <taxon>Pentapetalae</taxon>
        <taxon>asterids</taxon>
        <taxon>Ericales</taxon>
        <taxon>Theaceae</taxon>
        <taxon>Camellia</taxon>
    </lineage>
</organism>
<keyword evidence="1" id="KW-1133">Transmembrane helix</keyword>
<dbReference type="EMBL" id="JACBKZ010000013">
    <property type="protein sequence ID" value="KAF5935433.1"/>
    <property type="molecule type" value="Genomic_DNA"/>
</dbReference>
<sequence length="172" mass="18924">MNIYVDGVNIHIKGILERSQPSMAPQRSTLYRLESLQSSSLILSLFKAISKSTPSARLNLSVASSILVPIIIAASRKASELSLLFFLFFPLLLFTSSLMEAFDNVSISSTLKFCVSMLSFLFTSSKTSSAVTASFPVARSFSKMMHNMSQCGKLSQTFSNNDKNKNKKESLT</sequence>
<keyword evidence="3" id="KW-1185">Reference proteome</keyword>
<comment type="caution">
    <text evidence="2">The sequence shown here is derived from an EMBL/GenBank/DDBJ whole genome shotgun (WGS) entry which is preliminary data.</text>
</comment>
<evidence type="ECO:0000313" key="2">
    <source>
        <dbReference type="EMBL" id="KAF5935433.1"/>
    </source>
</evidence>
<accession>A0A7J7G3W9</accession>
<evidence type="ECO:0000313" key="3">
    <source>
        <dbReference type="Proteomes" id="UP000593564"/>
    </source>
</evidence>
<proteinExistence type="predicted"/>
<reference evidence="3" key="1">
    <citation type="journal article" date="2020" name="Nat. Commun.">
        <title>Genome assembly of wild tea tree DASZ reveals pedigree and selection history of tea varieties.</title>
        <authorList>
            <person name="Zhang W."/>
            <person name="Zhang Y."/>
            <person name="Qiu H."/>
            <person name="Guo Y."/>
            <person name="Wan H."/>
            <person name="Zhang X."/>
            <person name="Scossa F."/>
            <person name="Alseekh S."/>
            <person name="Zhang Q."/>
            <person name="Wang P."/>
            <person name="Xu L."/>
            <person name="Schmidt M.H."/>
            <person name="Jia X."/>
            <person name="Li D."/>
            <person name="Zhu A."/>
            <person name="Guo F."/>
            <person name="Chen W."/>
            <person name="Ni D."/>
            <person name="Usadel B."/>
            <person name="Fernie A.R."/>
            <person name="Wen W."/>
        </authorList>
    </citation>
    <scope>NUCLEOTIDE SEQUENCE [LARGE SCALE GENOMIC DNA]</scope>
    <source>
        <strain evidence="3">cv. G240</strain>
    </source>
</reference>
<gene>
    <name evidence="2" type="ORF">HYC85_026562</name>
</gene>
<dbReference type="AlphaFoldDB" id="A0A7J7G3W9"/>
<keyword evidence="1" id="KW-0472">Membrane</keyword>
<dbReference type="Proteomes" id="UP000593564">
    <property type="component" value="Unassembled WGS sequence"/>
</dbReference>
<keyword evidence="1" id="KW-0812">Transmembrane</keyword>
<evidence type="ECO:0000256" key="1">
    <source>
        <dbReference type="SAM" id="Phobius"/>
    </source>
</evidence>
<protein>
    <submittedName>
        <fullName evidence="2">Uncharacterized protein</fullName>
    </submittedName>
</protein>